<sequence length="406" mass="45223">KLKSTQLQLMQVCNEAESANQAKSQFLSSMSHELRTPMNAILGFGQLLKMESENINDSQNENVDEIIKAGRHLLELINEVLDLSKIESGRLDLSIEVIDLGEVIIESIQTISSLAQKRGIKIEIKQNNKKVDFKTFVKNKKGVKADQIRMRQVLLNLMSNAVKYNNENGKIIITCEITKTNKWRISVADTGNGLSANQIEKLFTAFERMGAEQSEVEGSGIGLVITKRIVELMSGAIGVESEEGKGSVFWVEFDVENIKDIENKNLTVKEAVDEEFVMINEKYTVLYIEDNPANLRLITQLMARRSEINLSTSPDPVLGLELAVEHLPDLILLDINLPGMSGFEVLTKLKEKDETKNIKVIAISANAMPTDIEKGMAAGFDEYVTKPIDVSVLLKTVDNMLQGLNK</sequence>
<evidence type="ECO:0000313" key="8">
    <source>
        <dbReference type="EMBL" id="VAW59416.1"/>
    </source>
</evidence>
<dbReference type="InterPro" id="IPR003594">
    <property type="entry name" value="HATPase_dom"/>
</dbReference>
<dbReference type="GO" id="GO:0009927">
    <property type="term" value="F:histidine phosphotransfer kinase activity"/>
    <property type="evidence" value="ECO:0007669"/>
    <property type="project" value="TreeGrafter"/>
</dbReference>
<dbReference type="Gene3D" id="3.30.565.10">
    <property type="entry name" value="Histidine kinase-like ATPase, C-terminal domain"/>
    <property type="match status" value="1"/>
</dbReference>
<name>A0A3B0XSN7_9ZZZZ</name>
<dbReference type="InterPro" id="IPR003661">
    <property type="entry name" value="HisK_dim/P_dom"/>
</dbReference>
<evidence type="ECO:0000256" key="4">
    <source>
        <dbReference type="ARBA" id="ARBA00022679"/>
    </source>
</evidence>
<dbReference type="SUPFAM" id="SSF55874">
    <property type="entry name" value="ATPase domain of HSP90 chaperone/DNA topoisomerase II/histidine kinase"/>
    <property type="match status" value="1"/>
</dbReference>
<proteinExistence type="predicted"/>
<feature type="non-terminal residue" evidence="8">
    <location>
        <position position="1"/>
    </location>
</feature>
<comment type="catalytic activity">
    <reaction evidence="1">
        <text>ATP + protein L-histidine = ADP + protein N-phospho-L-histidine.</text>
        <dbReference type="EC" id="2.7.13.3"/>
    </reaction>
</comment>
<evidence type="ECO:0000256" key="2">
    <source>
        <dbReference type="ARBA" id="ARBA00012438"/>
    </source>
</evidence>
<keyword evidence="5" id="KW-0418">Kinase</keyword>
<dbReference type="Gene3D" id="3.40.50.2300">
    <property type="match status" value="1"/>
</dbReference>
<evidence type="ECO:0000256" key="5">
    <source>
        <dbReference type="ARBA" id="ARBA00022777"/>
    </source>
</evidence>
<dbReference type="FunFam" id="3.30.565.10:FF:000006">
    <property type="entry name" value="Sensor histidine kinase WalK"/>
    <property type="match status" value="1"/>
</dbReference>
<dbReference type="SMART" id="SM00448">
    <property type="entry name" value="REC"/>
    <property type="match status" value="1"/>
</dbReference>
<dbReference type="AlphaFoldDB" id="A0A3B0XSN7"/>
<dbReference type="EMBL" id="UOFH01000077">
    <property type="protein sequence ID" value="VAW59416.1"/>
    <property type="molecule type" value="Genomic_DNA"/>
</dbReference>
<dbReference type="InterPro" id="IPR036097">
    <property type="entry name" value="HisK_dim/P_sf"/>
</dbReference>
<dbReference type="SUPFAM" id="SSF47384">
    <property type="entry name" value="Homodimeric domain of signal transducing histidine kinase"/>
    <property type="match status" value="1"/>
</dbReference>
<accession>A0A3B0XSN7</accession>
<keyword evidence="3" id="KW-0597">Phosphoprotein</keyword>
<dbReference type="EC" id="2.7.13.3" evidence="2"/>
<dbReference type="Gene3D" id="1.10.287.130">
    <property type="match status" value="1"/>
</dbReference>
<dbReference type="InterPro" id="IPR005467">
    <property type="entry name" value="His_kinase_dom"/>
</dbReference>
<protein>
    <recommendedName>
        <fullName evidence="2">histidine kinase</fullName>
        <ecNumber evidence="2">2.7.13.3</ecNumber>
    </recommendedName>
</protein>
<dbReference type="InterPro" id="IPR004358">
    <property type="entry name" value="Sig_transdc_His_kin-like_C"/>
</dbReference>
<dbReference type="SMART" id="SM00387">
    <property type="entry name" value="HATPase_c"/>
    <property type="match status" value="1"/>
</dbReference>
<dbReference type="Pfam" id="PF00072">
    <property type="entry name" value="Response_reg"/>
    <property type="match status" value="1"/>
</dbReference>
<dbReference type="Pfam" id="PF00512">
    <property type="entry name" value="HisKA"/>
    <property type="match status" value="1"/>
</dbReference>
<dbReference type="PANTHER" id="PTHR43047:SF72">
    <property type="entry name" value="OSMOSENSING HISTIDINE PROTEIN KINASE SLN1"/>
    <property type="match status" value="1"/>
</dbReference>
<organism evidence="8">
    <name type="scientific">hydrothermal vent metagenome</name>
    <dbReference type="NCBI Taxonomy" id="652676"/>
    <lineage>
        <taxon>unclassified sequences</taxon>
        <taxon>metagenomes</taxon>
        <taxon>ecological metagenomes</taxon>
    </lineage>
</organism>
<dbReference type="SMART" id="SM00388">
    <property type="entry name" value="HisKA"/>
    <property type="match status" value="1"/>
</dbReference>
<keyword evidence="4" id="KW-0808">Transferase</keyword>
<evidence type="ECO:0000259" key="7">
    <source>
        <dbReference type="PROSITE" id="PS50110"/>
    </source>
</evidence>
<dbReference type="PANTHER" id="PTHR43047">
    <property type="entry name" value="TWO-COMPONENT HISTIDINE PROTEIN KINASE"/>
    <property type="match status" value="1"/>
</dbReference>
<dbReference type="SUPFAM" id="SSF52172">
    <property type="entry name" value="CheY-like"/>
    <property type="match status" value="1"/>
</dbReference>
<dbReference type="InterPro" id="IPR036890">
    <property type="entry name" value="HATPase_C_sf"/>
</dbReference>
<dbReference type="GO" id="GO:0000155">
    <property type="term" value="F:phosphorelay sensor kinase activity"/>
    <property type="evidence" value="ECO:0007669"/>
    <property type="project" value="InterPro"/>
</dbReference>
<dbReference type="InterPro" id="IPR001789">
    <property type="entry name" value="Sig_transdc_resp-reg_receiver"/>
</dbReference>
<evidence type="ECO:0000256" key="3">
    <source>
        <dbReference type="ARBA" id="ARBA00022553"/>
    </source>
</evidence>
<evidence type="ECO:0000259" key="6">
    <source>
        <dbReference type="PROSITE" id="PS50109"/>
    </source>
</evidence>
<feature type="domain" description="Histidine kinase" evidence="6">
    <location>
        <begin position="29"/>
        <end position="257"/>
    </location>
</feature>
<gene>
    <name evidence="8" type="ORF">MNBD_GAMMA08-1084</name>
</gene>
<dbReference type="PRINTS" id="PR00344">
    <property type="entry name" value="BCTRLSENSOR"/>
</dbReference>
<reference evidence="8" key="1">
    <citation type="submission" date="2018-06" db="EMBL/GenBank/DDBJ databases">
        <authorList>
            <person name="Zhirakovskaya E."/>
        </authorList>
    </citation>
    <scope>NUCLEOTIDE SEQUENCE</scope>
</reference>
<dbReference type="CDD" id="cd00082">
    <property type="entry name" value="HisKA"/>
    <property type="match status" value="1"/>
</dbReference>
<feature type="domain" description="Response regulatory" evidence="7">
    <location>
        <begin position="284"/>
        <end position="401"/>
    </location>
</feature>
<dbReference type="PROSITE" id="PS50109">
    <property type="entry name" value="HIS_KIN"/>
    <property type="match status" value="1"/>
</dbReference>
<dbReference type="PROSITE" id="PS50110">
    <property type="entry name" value="RESPONSE_REGULATORY"/>
    <property type="match status" value="1"/>
</dbReference>
<dbReference type="Pfam" id="PF02518">
    <property type="entry name" value="HATPase_c"/>
    <property type="match status" value="1"/>
</dbReference>
<dbReference type="GO" id="GO:0005886">
    <property type="term" value="C:plasma membrane"/>
    <property type="evidence" value="ECO:0007669"/>
    <property type="project" value="TreeGrafter"/>
</dbReference>
<dbReference type="InterPro" id="IPR011006">
    <property type="entry name" value="CheY-like_superfamily"/>
</dbReference>
<evidence type="ECO:0000256" key="1">
    <source>
        <dbReference type="ARBA" id="ARBA00000085"/>
    </source>
</evidence>